<organism evidence="3 4">
    <name type="scientific">Streptomyces liangshanensis</name>
    <dbReference type="NCBI Taxonomy" id="2717324"/>
    <lineage>
        <taxon>Bacteria</taxon>
        <taxon>Bacillati</taxon>
        <taxon>Actinomycetota</taxon>
        <taxon>Actinomycetes</taxon>
        <taxon>Kitasatosporales</taxon>
        <taxon>Streptomycetaceae</taxon>
        <taxon>Streptomyces</taxon>
    </lineage>
</organism>
<evidence type="ECO:0000259" key="2">
    <source>
        <dbReference type="Pfam" id="PF03807"/>
    </source>
</evidence>
<dbReference type="Proteomes" id="UP000501179">
    <property type="component" value="Chromosome"/>
</dbReference>
<dbReference type="PANTHER" id="PTHR14239:SF10">
    <property type="entry name" value="REDUCTASE"/>
    <property type="match status" value="1"/>
</dbReference>
<proteinExistence type="predicted"/>
<name>A0A6G9GSC1_9ACTN</name>
<evidence type="ECO:0000313" key="4">
    <source>
        <dbReference type="Proteomes" id="UP000501179"/>
    </source>
</evidence>
<dbReference type="Gene3D" id="3.40.50.720">
    <property type="entry name" value="NAD(P)-binding Rossmann-like Domain"/>
    <property type="match status" value="1"/>
</dbReference>
<dbReference type="InterPro" id="IPR051267">
    <property type="entry name" value="STEAP_metalloreductase"/>
</dbReference>
<dbReference type="AlphaFoldDB" id="A0A6G9GSC1"/>
<dbReference type="EMBL" id="CP050177">
    <property type="protein sequence ID" value="QIQ01158.1"/>
    <property type="molecule type" value="Genomic_DNA"/>
</dbReference>
<dbReference type="Pfam" id="PF03807">
    <property type="entry name" value="F420_oxidored"/>
    <property type="match status" value="1"/>
</dbReference>
<keyword evidence="4" id="KW-1185">Reference proteome</keyword>
<sequence length="232" mass="24310">MSTLGLIGSGHIGSTLARLGVAAGLDVVLSNSRGPETLKDLVAELGPHARAATAREAAEAGDWVVVTVPLKHYDQVPVTPLAGKVVIDTNNYYPQRDGAIAELDEERTTTSELLQGHLPQSYVVKAFNNIMYTHLASLARPAGAPDRSVLPIAGDNADAKATAARLIDQLGYDTFDTGVLADSWRFQRDTPAYVVPYAKNPLGLGASGDDPGAPFDVAGLKVALDAAKRPGS</sequence>
<protein>
    <submittedName>
        <fullName evidence="3">NAD(P)-binding domain-containing protein</fullName>
    </submittedName>
</protein>
<reference evidence="3 4" key="1">
    <citation type="submission" date="2020-03" db="EMBL/GenBank/DDBJ databases">
        <title>A novel species.</title>
        <authorList>
            <person name="Gao J."/>
        </authorList>
    </citation>
    <scope>NUCLEOTIDE SEQUENCE [LARGE SCALE GENOMIC DNA]</scope>
    <source>
        <strain evidence="3 4">QMT-12</strain>
    </source>
</reference>
<dbReference type="InterPro" id="IPR036291">
    <property type="entry name" value="NAD(P)-bd_dom_sf"/>
</dbReference>
<feature type="domain" description="Pyrroline-5-carboxylate reductase catalytic N-terminal" evidence="2">
    <location>
        <begin position="4"/>
        <end position="92"/>
    </location>
</feature>
<gene>
    <name evidence="3" type="ORF">HA039_01555</name>
</gene>
<dbReference type="KEGG" id="slia:HA039_01555"/>
<keyword evidence="1" id="KW-0560">Oxidoreductase</keyword>
<dbReference type="PANTHER" id="PTHR14239">
    <property type="entry name" value="DUDULIN-RELATED"/>
    <property type="match status" value="1"/>
</dbReference>
<accession>A0A6G9GSC1</accession>
<dbReference type="InterPro" id="IPR028939">
    <property type="entry name" value="P5C_Rdtase_cat_N"/>
</dbReference>
<dbReference type="RefSeq" id="WP_167022610.1">
    <property type="nucleotide sequence ID" value="NZ_CP050177.1"/>
</dbReference>
<evidence type="ECO:0000256" key="1">
    <source>
        <dbReference type="ARBA" id="ARBA00023002"/>
    </source>
</evidence>
<evidence type="ECO:0000313" key="3">
    <source>
        <dbReference type="EMBL" id="QIQ01158.1"/>
    </source>
</evidence>
<dbReference type="GO" id="GO:0016491">
    <property type="term" value="F:oxidoreductase activity"/>
    <property type="evidence" value="ECO:0007669"/>
    <property type="project" value="UniProtKB-KW"/>
</dbReference>
<dbReference type="SUPFAM" id="SSF51735">
    <property type="entry name" value="NAD(P)-binding Rossmann-fold domains"/>
    <property type="match status" value="1"/>
</dbReference>